<dbReference type="SUPFAM" id="SSF51120">
    <property type="entry name" value="beta-Roll"/>
    <property type="match status" value="3"/>
</dbReference>
<dbReference type="Gene3D" id="2.150.10.10">
    <property type="entry name" value="Serralysin-like metalloprotease, C-terminal"/>
    <property type="match status" value="4"/>
</dbReference>
<dbReference type="InterPro" id="IPR001343">
    <property type="entry name" value="Hemolysn_Ca-bd"/>
</dbReference>
<dbReference type="PROSITE" id="PS00330">
    <property type="entry name" value="HEMOLYSIN_CALCIUM"/>
    <property type="match status" value="2"/>
</dbReference>
<comment type="caution">
    <text evidence="3">The sequence shown here is derived from an EMBL/GenBank/DDBJ whole genome shotgun (WGS) entry which is preliminary data.</text>
</comment>
<evidence type="ECO:0000313" key="3">
    <source>
        <dbReference type="EMBL" id="MDT8760059.1"/>
    </source>
</evidence>
<protein>
    <recommendedName>
        <fullName evidence="4">Calcium-binding protein</fullName>
    </recommendedName>
</protein>
<dbReference type="InterPro" id="IPR011049">
    <property type="entry name" value="Serralysin-like_metalloprot_C"/>
</dbReference>
<keyword evidence="2" id="KW-0964">Secreted</keyword>
<comment type="subcellular location">
    <subcellularLocation>
        <location evidence="1">Secreted</location>
    </subcellularLocation>
</comment>
<reference evidence="3" key="1">
    <citation type="submission" date="2022-04" db="EMBL/GenBank/DDBJ databases">
        <title>Tomato heritable bacteria conferring resistance against bacterial wilt.</title>
        <authorList>
            <person name="Yin J."/>
        </authorList>
    </citation>
    <scope>NUCLEOTIDE SEQUENCE</scope>
    <source>
        <strain evidence="3">Cra20</strain>
    </source>
</reference>
<proteinExistence type="predicted"/>
<dbReference type="PANTHER" id="PTHR38340">
    <property type="entry name" value="S-LAYER PROTEIN"/>
    <property type="match status" value="1"/>
</dbReference>
<name>A0ABU3N856_9SPHN</name>
<dbReference type="Pfam" id="PF00353">
    <property type="entry name" value="HemolysinCabind"/>
    <property type="match status" value="6"/>
</dbReference>
<evidence type="ECO:0008006" key="4">
    <source>
        <dbReference type="Google" id="ProtNLM"/>
    </source>
</evidence>
<sequence>MAGTSGDDVIEGLDGNDTLRGGAGNDRLVGGAGNDGLIGESGQDVLSGGSGDDSYLVDAGDVLIESAGEGRDTVYTATSYALGAGAEIEVLTAYDRASTNALTLNGNEFANILYGNMGTNGLIGGGGADTLYGLGGDDTYIVDGADQVIELAGQGRDTVYALASHTLLAGAEVEVLTAYDRDGAAAINLTGSATANILYGNMGTNGLIGGGGSDTLYGLGGDDSYLVDDASDQVIEAAGQGRDAVYVLASYALLSSSEVEVLTTYDRAGTAAINLTGSATANILYGNMGVNGLIGGGGSDTLYGLGGDDSYIVDDASDSVIELAGQGRDTVYSLGDFVLAAGSEVEVVTAYDRSGTTALKLTGNALANTIIGNAGANVLDGKGGADTLYGMGGADTFQFSTELQAGAAPGGIGDFVTGVDRIALDDAVFGALATGALAASAFVTGSAAADADDRIIYNSLTGALSYDADGNGAGAAIQFATLLSHPALAAGDILIF</sequence>
<dbReference type="EMBL" id="JALMLT010000004">
    <property type="protein sequence ID" value="MDT8760059.1"/>
    <property type="molecule type" value="Genomic_DNA"/>
</dbReference>
<dbReference type="PANTHER" id="PTHR38340:SF1">
    <property type="entry name" value="S-LAYER PROTEIN"/>
    <property type="match status" value="1"/>
</dbReference>
<gene>
    <name evidence="3" type="ORF">MZO42_15260</name>
</gene>
<dbReference type="PRINTS" id="PR00313">
    <property type="entry name" value="CABNDNGRPT"/>
</dbReference>
<evidence type="ECO:0000256" key="1">
    <source>
        <dbReference type="ARBA" id="ARBA00004613"/>
    </source>
</evidence>
<accession>A0ABU3N856</accession>
<organism evidence="3">
    <name type="scientific">Sphingomonas psychrotolerans</name>
    <dbReference type="NCBI Taxonomy" id="1327635"/>
    <lineage>
        <taxon>Bacteria</taxon>
        <taxon>Pseudomonadati</taxon>
        <taxon>Pseudomonadota</taxon>
        <taxon>Alphaproteobacteria</taxon>
        <taxon>Sphingomonadales</taxon>
        <taxon>Sphingomonadaceae</taxon>
        <taxon>Sphingomonas</taxon>
    </lineage>
</organism>
<dbReference type="InterPro" id="IPR050557">
    <property type="entry name" value="RTX_toxin/Mannuronan_C5-epim"/>
</dbReference>
<evidence type="ECO:0000256" key="2">
    <source>
        <dbReference type="ARBA" id="ARBA00022525"/>
    </source>
</evidence>
<dbReference type="InterPro" id="IPR018511">
    <property type="entry name" value="Hemolysin-typ_Ca-bd_CS"/>
</dbReference>